<dbReference type="InterPro" id="IPR023405">
    <property type="entry name" value="Topo_IA_core_domain"/>
</dbReference>
<dbReference type="SMART" id="SM00437">
    <property type="entry name" value="TOP1Ac"/>
    <property type="match status" value="1"/>
</dbReference>
<dbReference type="InterPro" id="IPR000380">
    <property type="entry name" value="Topo_IA"/>
</dbReference>
<evidence type="ECO:0000313" key="13">
    <source>
        <dbReference type="EMBL" id="MBB4861371.1"/>
    </source>
</evidence>
<dbReference type="InterPro" id="IPR013826">
    <property type="entry name" value="Topo_IA_cen_sub3"/>
</dbReference>
<reference evidence="13 14" key="1">
    <citation type="submission" date="2020-08" db="EMBL/GenBank/DDBJ databases">
        <title>Functional genomics of gut bacteria from endangered species of beetles.</title>
        <authorList>
            <person name="Carlos-Shanley C."/>
        </authorList>
    </citation>
    <scope>NUCLEOTIDE SEQUENCE [LARGE SCALE GENOMIC DNA]</scope>
    <source>
        <strain evidence="13 14">S00179</strain>
    </source>
</reference>
<evidence type="ECO:0000256" key="4">
    <source>
        <dbReference type="ARBA" id="ARBA00023029"/>
    </source>
</evidence>
<dbReference type="AlphaFoldDB" id="A0A7W7KEI2"/>
<feature type="compositionally biased region" description="Low complexity" evidence="11">
    <location>
        <begin position="871"/>
        <end position="886"/>
    </location>
</feature>
<evidence type="ECO:0000256" key="8">
    <source>
        <dbReference type="ARBA" id="ARBA00031985"/>
    </source>
</evidence>
<dbReference type="Proteomes" id="UP000566995">
    <property type="component" value="Unassembled WGS sequence"/>
</dbReference>
<dbReference type="RefSeq" id="WP_184585640.1">
    <property type="nucleotide sequence ID" value="NZ_JACHLI010000001.1"/>
</dbReference>
<dbReference type="InterPro" id="IPR006171">
    <property type="entry name" value="TOPRIM_dom"/>
</dbReference>
<dbReference type="PROSITE" id="PS52039">
    <property type="entry name" value="TOPO_IA_2"/>
    <property type="match status" value="1"/>
</dbReference>
<dbReference type="PANTHER" id="PTHR11390">
    <property type="entry name" value="PROKARYOTIC DNA TOPOISOMERASE"/>
    <property type="match status" value="1"/>
</dbReference>
<dbReference type="Gene3D" id="2.70.20.10">
    <property type="entry name" value="Topoisomerase I, domain 3"/>
    <property type="match status" value="1"/>
</dbReference>
<dbReference type="InterPro" id="IPR013497">
    <property type="entry name" value="Topo_IA_cen"/>
</dbReference>
<dbReference type="Gene3D" id="1.10.290.10">
    <property type="entry name" value="Topoisomerase I, domain 4"/>
    <property type="match status" value="1"/>
</dbReference>
<keyword evidence="5" id="KW-0238">DNA-binding</keyword>
<dbReference type="SMART" id="SM00493">
    <property type="entry name" value="TOPRIM"/>
    <property type="match status" value="1"/>
</dbReference>
<gene>
    <name evidence="13" type="ORF">HNP46_000182</name>
</gene>
<dbReference type="InterPro" id="IPR003602">
    <property type="entry name" value="Topo_IA_DNA-bd_dom"/>
</dbReference>
<dbReference type="Gene3D" id="1.10.460.10">
    <property type="entry name" value="Topoisomerase I, domain 2"/>
    <property type="match status" value="1"/>
</dbReference>
<proteinExistence type="inferred from homology"/>
<dbReference type="SMART" id="SM00436">
    <property type="entry name" value="TOP1Bc"/>
    <property type="match status" value="1"/>
</dbReference>
<comment type="similarity">
    <text evidence="2">Belongs to the type IA topoisomerase family.</text>
</comment>
<dbReference type="GO" id="GO:0003917">
    <property type="term" value="F:DNA topoisomerase type I (single strand cut, ATP-independent) activity"/>
    <property type="evidence" value="ECO:0007669"/>
    <property type="project" value="UniProtKB-EC"/>
</dbReference>
<evidence type="ECO:0000256" key="7">
    <source>
        <dbReference type="ARBA" id="ARBA00030003"/>
    </source>
</evidence>
<keyword evidence="4" id="KW-0799">Topoisomerase</keyword>
<keyword evidence="6 13" id="KW-0413">Isomerase</keyword>
<dbReference type="SUPFAM" id="SSF56712">
    <property type="entry name" value="Prokaryotic type I DNA topoisomerase"/>
    <property type="match status" value="1"/>
</dbReference>
<dbReference type="GO" id="GO:0006281">
    <property type="term" value="P:DNA repair"/>
    <property type="evidence" value="ECO:0007669"/>
    <property type="project" value="TreeGrafter"/>
</dbReference>
<dbReference type="PROSITE" id="PS00396">
    <property type="entry name" value="TOPO_IA_1"/>
    <property type="match status" value="1"/>
</dbReference>
<dbReference type="Pfam" id="PF01751">
    <property type="entry name" value="Toprim"/>
    <property type="match status" value="1"/>
</dbReference>
<dbReference type="InterPro" id="IPR003601">
    <property type="entry name" value="Topo_IA_2"/>
</dbReference>
<evidence type="ECO:0000256" key="11">
    <source>
        <dbReference type="SAM" id="MobiDB-lite"/>
    </source>
</evidence>
<evidence type="ECO:0000256" key="9">
    <source>
        <dbReference type="ARBA" id="ARBA00032235"/>
    </source>
</evidence>
<comment type="catalytic activity">
    <reaction evidence="1">
        <text>ATP-independent breakage of single-stranded DNA, followed by passage and rejoining.</text>
        <dbReference type="EC" id="5.6.2.1"/>
    </reaction>
</comment>
<evidence type="ECO:0000256" key="1">
    <source>
        <dbReference type="ARBA" id="ARBA00000213"/>
    </source>
</evidence>
<dbReference type="GO" id="GO:0003677">
    <property type="term" value="F:DNA binding"/>
    <property type="evidence" value="ECO:0007669"/>
    <property type="project" value="UniProtKB-KW"/>
</dbReference>
<comment type="caution">
    <text evidence="13">The sequence shown here is derived from an EMBL/GenBank/DDBJ whole genome shotgun (WGS) entry which is preliminary data.</text>
</comment>
<dbReference type="PANTHER" id="PTHR11390:SF21">
    <property type="entry name" value="DNA TOPOISOMERASE 3-ALPHA"/>
    <property type="match status" value="1"/>
</dbReference>
<feature type="domain" description="Topo IA-type catalytic" evidence="12">
    <location>
        <begin position="165"/>
        <end position="685"/>
    </location>
</feature>
<evidence type="ECO:0000256" key="3">
    <source>
        <dbReference type="ARBA" id="ARBA00012891"/>
    </source>
</evidence>
<evidence type="ECO:0000256" key="10">
    <source>
        <dbReference type="ARBA" id="ARBA00032877"/>
    </source>
</evidence>
<dbReference type="InterPro" id="IPR013824">
    <property type="entry name" value="Topo_IA_cen_sub1"/>
</dbReference>
<dbReference type="GO" id="GO:0006310">
    <property type="term" value="P:DNA recombination"/>
    <property type="evidence" value="ECO:0007669"/>
    <property type="project" value="TreeGrafter"/>
</dbReference>
<sequence length="892" mass="99546">MSSYTAVVCEKGPQAKDLAAALGWQRTNRGYEGTHKGRLYVMQWARGHLTRHLDPDEITPGLGWENPFALAPIPRAVKTVPVIEEPDGSNKELSQDRLKRIGSVLKDADSVVIATDPDREGEWIGWAIIEHFNFKGKVERLWLSEGYDKVSVDKAFTNLLPGHVKKSGYRSAEARGLCDRAYMHLVRDMTYWARRGAMGRYLGRGNKRESVVSSGRVQGAALYLIWLQEQKIKNFVAQPFFNIFGDFDVKGTPLTHIEYAPKVTQEIIDSQPKGVLWVPRGNAEKKQLDEPLWADKAMVDDFKRRLMENAHRAIVIDYKEAIKSDNPDGTFHLVEAKSLLIKATKINGEQAQAVFEDLYLQGYTSYARTDKKEIPQSFYAPEERNSRFNNVMDVPGITEAANKAMAIHDGKDQQYKPFLPDSYAPPNKKLEHWGIIPSNRKVDAAALAAMRPNMKVKDRIVHTAEHMRIAYQLIAKRYVQAHLPPATVATQTITIAVPTKDLLGHDYAVFKAQGRRLIDPGYMAFFPPEKKKDDVILQKLEKNDPVPLTAVELVESKTKCPNRFNEGSFEEVLLKAAKYVDDPVMRAYLADGVNKPEGIGTPSTRETVLPNLRARGYIDVRDKGNIFCEPKGDEYIRYQCDNGHEWMYRIETTAEWEGQLAQLVEIEDDTEALQFQAKFVDATITKIENYIHWMNNKYKDAGLAPLPRELDVVTPKLKELIQSVCKRKNIKVPSGALSDPKKAQAFLDEHGIKRKAPGEAGGAPGAPSDAQIDYVSKIEAALGIKIGEEDKKDRSKVSAFIEAHKTAYDKAKGQNPPTQAMINFAKKIIERLADDQKPGPEVLESYAACKQFLDKHAKDSKSGSSSGGSAGSKSSGGSARGSARPGSGSGRR</sequence>
<protein>
    <recommendedName>
        <fullName evidence="3">DNA topoisomerase</fullName>
        <ecNumber evidence="3">5.6.2.1</ecNumber>
    </recommendedName>
    <alternativeName>
        <fullName evidence="10">Omega-protein</fullName>
    </alternativeName>
    <alternativeName>
        <fullName evidence="9">Relaxing enzyme</fullName>
    </alternativeName>
    <alternativeName>
        <fullName evidence="7">Swivelase</fullName>
    </alternativeName>
    <alternativeName>
        <fullName evidence="8">Untwisting enzyme</fullName>
    </alternativeName>
</protein>
<accession>A0A7W7KEI2</accession>
<feature type="region of interest" description="Disordered" evidence="11">
    <location>
        <begin position="856"/>
        <end position="892"/>
    </location>
</feature>
<dbReference type="GO" id="GO:0006265">
    <property type="term" value="P:DNA topological change"/>
    <property type="evidence" value="ECO:0007669"/>
    <property type="project" value="InterPro"/>
</dbReference>
<name>A0A7W7KEI2_PSENT</name>
<evidence type="ECO:0000259" key="12">
    <source>
        <dbReference type="PROSITE" id="PS52039"/>
    </source>
</evidence>
<dbReference type="EC" id="5.6.2.1" evidence="3"/>
<dbReference type="Gene3D" id="3.40.50.140">
    <property type="match status" value="1"/>
</dbReference>
<dbReference type="PRINTS" id="PR00417">
    <property type="entry name" value="PRTPISMRASEI"/>
</dbReference>
<dbReference type="InterPro" id="IPR013825">
    <property type="entry name" value="Topo_IA_cen_sub2"/>
</dbReference>
<evidence type="ECO:0000256" key="5">
    <source>
        <dbReference type="ARBA" id="ARBA00023125"/>
    </source>
</evidence>
<evidence type="ECO:0000256" key="6">
    <source>
        <dbReference type="ARBA" id="ARBA00023235"/>
    </source>
</evidence>
<dbReference type="InterPro" id="IPR023406">
    <property type="entry name" value="Topo_IA_AS"/>
</dbReference>
<dbReference type="GO" id="GO:0043597">
    <property type="term" value="C:cytoplasmic replication fork"/>
    <property type="evidence" value="ECO:0007669"/>
    <property type="project" value="TreeGrafter"/>
</dbReference>
<evidence type="ECO:0000313" key="14">
    <source>
        <dbReference type="Proteomes" id="UP000566995"/>
    </source>
</evidence>
<dbReference type="EMBL" id="JACHLI010000001">
    <property type="protein sequence ID" value="MBB4861371.1"/>
    <property type="molecule type" value="Genomic_DNA"/>
</dbReference>
<evidence type="ECO:0000256" key="2">
    <source>
        <dbReference type="ARBA" id="ARBA00009446"/>
    </source>
</evidence>
<dbReference type="Pfam" id="PF01131">
    <property type="entry name" value="Topoisom_bac"/>
    <property type="match status" value="1"/>
</dbReference>
<organism evidence="13 14">
    <name type="scientific">Pseudomonas nitroreducens</name>
    <dbReference type="NCBI Taxonomy" id="46680"/>
    <lineage>
        <taxon>Bacteria</taxon>
        <taxon>Pseudomonadati</taxon>
        <taxon>Pseudomonadota</taxon>
        <taxon>Gammaproteobacteria</taxon>
        <taxon>Pseudomonadales</taxon>
        <taxon>Pseudomonadaceae</taxon>
        <taxon>Pseudomonas</taxon>
    </lineage>
</organism>